<gene>
    <name evidence="1" type="ORF">SAMN02745728_02111</name>
</gene>
<dbReference type="OrthoDB" id="9810361at2"/>
<evidence type="ECO:0000313" key="2">
    <source>
        <dbReference type="Proteomes" id="UP000186469"/>
    </source>
</evidence>
<evidence type="ECO:0000313" key="1">
    <source>
        <dbReference type="EMBL" id="SHN70836.1"/>
    </source>
</evidence>
<name>A0A1M7TJG9_9BACT</name>
<dbReference type="STRING" id="1121455.SAMN02745728_02111"/>
<dbReference type="Proteomes" id="UP000186469">
    <property type="component" value="Unassembled WGS sequence"/>
</dbReference>
<sequence>MNTLDKSIEAFRLSMPEYEAKHQWLPLLLNCYAVIDFSVAQVTKKNKDIIACYKGCVACCYHTIPLSTIEVIGLGFYVNTILDQQLLATLLENFKTKPKICLFNLDGACVVYPMRPIACRRYMVAGQSCTINEDPLETRPNEVLIPSRRLLYTAVAQTLPFFQVRDIDGLQGEDVFDSYKKNIVELSSVYDKILKL</sequence>
<dbReference type="EMBL" id="FRDI01000013">
    <property type="protein sequence ID" value="SHN70836.1"/>
    <property type="molecule type" value="Genomic_DNA"/>
</dbReference>
<evidence type="ECO:0008006" key="3">
    <source>
        <dbReference type="Google" id="ProtNLM"/>
    </source>
</evidence>
<dbReference type="RefSeq" id="WP_143145555.1">
    <property type="nucleotide sequence ID" value="NZ_FRDI01000013.1"/>
</dbReference>
<organism evidence="1 2">
    <name type="scientific">Desulfovibrio litoralis DSM 11393</name>
    <dbReference type="NCBI Taxonomy" id="1121455"/>
    <lineage>
        <taxon>Bacteria</taxon>
        <taxon>Pseudomonadati</taxon>
        <taxon>Thermodesulfobacteriota</taxon>
        <taxon>Desulfovibrionia</taxon>
        <taxon>Desulfovibrionales</taxon>
        <taxon>Desulfovibrionaceae</taxon>
        <taxon>Desulfovibrio</taxon>
    </lineage>
</organism>
<dbReference type="AlphaFoldDB" id="A0A1M7TJG9"/>
<protein>
    <recommendedName>
        <fullName evidence="3">Zinc-or iron-chelating domain-containing protein</fullName>
    </recommendedName>
</protein>
<keyword evidence="2" id="KW-1185">Reference proteome</keyword>
<reference evidence="1 2" key="1">
    <citation type="submission" date="2016-12" db="EMBL/GenBank/DDBJ databases">
        <authorList>
            <person name="Song W.-J."/>
            <person name="Kurnit D.M."/>
        </authorList>
    </citation>
    <scope>NUCLEOTIDE SEQUENCE [LARGE SCALE GENOMIC DNA]</scope>
    <source>
        <strain evidence="1 2">DSM 11393</strain>
    </source>
</reference>
<accession>A0A1M7TJG9</accession>
<proteinExistence type="predicted"/>